<feature type="compositionally biased region" description="Basic and acidic residues" evidence="1">
    <location>
        <begin position="77"/>
        <end position="96"/>
    </location>
</feature>
<sequence>MNAQRFQLQTKAPRFPHQADHHQRGGNTLGYHGGDGHTRHVQVEDDDQQQVQRHIHRAGQQQKIQRPPSVSLGAQKRRAEIIKHHGGHSQKEDTKVQHGQVQHGGGSLHPDQHLARARDPHGNQRGTAAQRQKHGGVDRGSQLPLPLCPEIPGRQNVGAHGKSDEQVRK</sequence>
<dbReference type="AlphaFoldDB" id="A0A644ZRA7"/>
<protein>
    <submittedName>
        <fullName evidence="2">Uncharacterized protein</fullName>
    </submittedName>
</protein>
<gene>
    <name evidence="2" type="ORF">SDC9_90175</name>
</gene>
<feature type="compositionally biased region" description="Basic and acidic residues" evidence="1">
    <location>
        <begin position="110"/>
        <end position="122"/>
    </location>
</feature>
<accession>A0A644ZRA7</accession>
<organism evidence="2">
    <name type="scientific">bioreactor metagenome</name>
    <dbReference type="NCBI Taxonomy" id="1076179"/>
    <lineage>
        <taxon>unclassified sequences</taxon>
        <taxon>metagenomes</taxon>
        <taxon>ecological metagenomes</taxon>
    </lineage>
</organism>
<feature type="region of interest" description="Disordered" evidence="1">
    <location>
        <begin position="1"/>
        <end position="169"/>
    </location>
</feature>
<feature type="compositionally biased region" description="Basic and acidic residues" evidence="1">
    <location>
        <begin position="34"/>
        <end position="43"/>
    </location>
</feature>
<dbReference type="EMBL" id="VSSQ01010126">
    <property type="protein sequence ID" value="MPM43500.1"/>
    <property type="molecule type" value="Genomic_DNA"/>
</dbReference>
<comment type="caution">
    <text evidence="2">The sequence shown here is derived from an EMBL/GenBank/DDBJ whole genome shotgun (WGS) entry which is preliminary data.</text>
</comment>
<name>A0A644ZRA7_9ZZZZ</name>
<evidence type="ECO:0000256" key="1">
    <source>
        <dbReference type="SAM" id="MobiDB-lite"/>
    </source>
</evidence>
<feature type="compositionally biased region" description="Polar residues" evidence="1">
    <location>
        <begin position="1"/>
        <end position="10"/>
    </location>
</feature>
<proteinExistence type="predicted"/>
<evidence type="ECO:0000313" key="2">
    <source>
        <dbReference type="EMBL" id="MPM43500.1"/>
    </source>
</evidence>
<reference evidence="2" key="1">
    <citation type="submission" date="2019-08" db="EMBL/GenBank/DDBJ databases">
        <authorList>
            <person name="Kucharzyk K."/>
            <person name="Murdoch R.W."/>
            <person name="Higgins S."/>
            <person name="Loffler F."/>
        </authorList>
    </citation>
    <scope>NUCLEOTIDE SEQUENCE</scope>
</reference>